<dbReference type="InterPro" id="IPR000326">
    <property type="entry name" value="PAP2/HPO"/>
</dbReference>
<evidence type="ECO:0000259" key="2">
    <source>
        <dbReference type="SMART" id="SM00014"/>
    </source>
</evidence>
<comment type="caution">
    <text evidence="3">The sequence shown here is derived from an EMBL/GenBank/DDBJ whole genome shotgun (WGS) entry which is preliminary data.</text>
</comment>
<dbReference type="PANTHER" id="PTHR14969:SF13">
    <property type="entry name" value="AT30094P"/>
    <property type="match status" value="1"/>
</dbReference>
<accession>A0A7X9DKU2</accession>
<dbReference type="Pfam" id="PF01569">
    <property type="entry name" value="PAP2"/>
    <property type="match status" value="1"/>
</dbReference>
<feature type="transmembrane region" description="Helical" evidence="1">
    <location>
        <begin position="115"/>
        <end position="135"/>
    </location>
</feature>
<dbReference type="AlphaFoldDB" id="A0A7X9DKU2"/>
<evidence type="ECO:0000313" key="3">
    <source>
        <dbReference type="EMBL" id="NMB70030.1"/>
    </source>
</evidence>
<name>A0A7X9DKU2_UNCKA</name>
<evidence type="ECO:0000313" key="4">
    <source>
        <dbReference type="Proteomes" id="UP000526033"/>
    </source>
</evidence>
<feature type="transmembrane region" description="Helical" evidence="1">
    <location>
        <begin position="20"/>
        <end position="37"/>
    </location>
</feature>
<feature type="transmembrane region" description="Helical" evidence="1">
    <location>
        <begin position="147"/>
        <end position="164"/>
    </location>
</feature>
<dbReference type="PANTHER" id="PTHR14969">
    <property type="entry name" value="SPHINGOSINE-1-PHOSPHATE PHOSPHOHYDROLASE"/>
    <property type="match status" value="1"/>
</dbReference>
<proteinExistence type="predicted"/>
<dbReference type="SMART" id="SM00014">
    <property type="entry name" value="acidPPc"/>
    <property type="match status" value="1"/>
</dbReference>
<organism evidence="3 4">
    <name type="scientific">candidate division WWE3 bacterium</name>
    <dbReference type="NCBI Taxonomy" id="2053526"/>
    <lineage>
        <taxon>Bacteria</taxon>
        <taxon>Katanobacteria</taxon>
    </lineage>
</organism>
<feature type="transmembrane region" description="Helical" evidence="1">
    <location>
        <begin position="84"/>
        <end position="103"/>
    </location>
</feature>
<dbReference type="Proteomes" id="UP000526033">
    <property type="component" value="Unassembled WGS sequence"/>
</dbReference>
<dbReference type="InterPro" id="IPR036938">
    <property type="entry name" value="PAP2/HPO_sf"/>
</dbReference>
<sequence length="176" mass="20540">MNISEILYNQMNLVSFTGSFFWLGFILVFITAFYLYREQKYLEISFIIISLCSYFYSVTLKGLFKLPRPIGAENSPVMLDNYSFPSTHVVLYTVIFGFLFYLVSQKFIKDKLLTLSLKVTFGYLILLVGISRVVLGQHYARDVMFGYLFGAIYLFMIVFLYNRLRNAMSKDKKNNS</sequence>
<dbReference type="SUPFAM" id="SSF48317">
    <property type="entry name" value="Acid phosphatase/Vanadium-dependent haloperoxidase"/>
    <property type="match status" value="1"/>
</dbReference>
<keyword evidence="1" id="KW-1133">Transmembrane helix</keyword>
<dbReference type="Gene3D" id="1.20.144.10">
    <property type="entry name" value="Phosphatidic acid phosphatase type 2/haloperoxidase"/>
    <property type="match status" value="1"/>
</dbReference>
<keyword evidence="1" id="KW-0812">Transmembrane</keyword>
<feature type="domain" description="Phosphatidic acid phosphatase type 2/haloperoxidase" evidence="2">
    <location>
        <begin position="45"/>
        <end position="158"/>
    </location>
</feature>
<feature type="transmembrane region" description="Helical" evidence="1">
    <location>
        <begin position="44"/>
        <end position="64"/>
    </location>
</feature>
<gene>
    <name evidence="3" type="ORF">GYA27_02405</name>
</gene>
<keyword evidence="1" id="KW-0472">Membrane</keyword>
<dbReference type="EMBL" id="JAAZNL010000022">
    <property type="protein sequence ID" value="NMB70030.1"/>
    <property type="molecule type" value="Genomic_DNA"/>
</dbReference>
<evidence type="ECO:0000256" key="1">
    <source>
        <dbReference type="SAM" id="Phobius"/>
    </source>
</evidence>
<protein>
    <submittedName>
        <fullName evidence="3">Phosphatase PAP2 family protein</fullName>
    </submittedName>
</protein>
<reference evidence="3 4" key="1">
    <citation type="journal article" date="2020" name="Biotechnol. Biofuels">
        <title>New insights from the biogas microbiome by comprehensive genome-resolved metagenomics of nearly 1600 species originating from multiple anaerobic digesters.</title>
        <authorList>
            <person name="Campanaro S."/>
            <person name="Treu L."/>
            <person name="Rodriguez-R L.M."/>
            <person name="Kovalovszki A."/>
            <person name="Ziels R.M."/>
            <person name="Maus I."/>
            <person name="Zhu X."/>
            <person name="Kougias P.G."/>
            <person name="Basile A."/>
            <person name="Luo G."/>
            <person name="Schluter A."/>
            <person name="Konstantinidis K.T."/>
            <person name="Angelidaki I."/>
        </authorList>
    </citation>
    <scope>NUCLEOTIDE SEQUENCE [LARGE SCALE GENOMIC DNA]</scope>
    <source>
        <strain evidence="3">AS27yjCOA_165</strain>
    </source>
</reference>